<dbReference type="PROSITE" id="PS50222">
    <property type="entry name" value="EF_HAND_2"/>
    <property type="match status" value="2"/>
</dbReference>
<keyword evidence="4" id="KW-1185">Reference proteome</keyword>
<name>A0A0K0PEI9_9CYAN</name>
<reference evidence="3 4" key="2">
    <citation type="submission" date="2019-10" db="EMBL/GenBank/DDBJ databases">
        <authorList>
            <consortium name="Genoscope - CEA"/>
            <person name="William W."/>
        </authorList>
    </citation>
    <scope>NUCLEOTIDE SEQUENCE [LARGE SCALE GENOMIC DNA]</scope>
    <source>
        <strain evidence="3">BBR_PRJEB10994</strain>
    </source>
</reference>
<feature type="domain" description="EF-hand" evidence="1">
    <location>
        <begin position="133"/>
        <end position="168"/>
    </location>
</feature>
<sequence>MTLTELQQKKLKKLFDAYDFDSSQSLAKSDFQSYIEDLNTKLGYQKESDDYQTVESVFWDFWNGLHQKAGLTQDGEVKLEAWLSYFDYVLLDENFQSAGIDANVDLLFNIIDQDKDGNISLKEYTDLLKSYRISDSEASEVFSKLDINGDGSLSREELKQLYKEFYYSDDPNARGNAVLGLVA</sequence>
<dbReference type="InterPro" id="IPR018247">
    <property type="entry name" value="EF_Hand_1_Ca_BS"/>
</dbReference>
<dbReference type="EMBL" id="KR857272">
    <property type="protein sequence ID" value="AKQ22679.1"/>
    <property type="molecule type" value="Genomic_DNA"/>
</dbReference>
<dbReference type="Gene3D" id="1.10.238.10">
    <property type="entry name" value="EF-hand"/>
    <property type="match status" value="1"/>
</dbReference>
<dbReference type="Proteomes" id="UP000182190">
    <property type="component" value="Unassembled WGS sequence"/>
</dbReference>
<organism evidence="2">
    <name type="scientific">Planktothrix paucivesiculata PCC 9631</name>
    <dbReference type="NCBI Taxonomy" id="671071"/>
    <lineage>
        <taxon>Bacteria</taxon>
        <taxon>Bacillati</taxon>
        <taxon>Cyanobacteriota</taxon>
        <taxon>Cyanophyceae</taxon>
        <taxon>Oscillatoriophycideae</taxon>
        <taxon>Oscillatoriales</taxon>
        <taxon>Microcoleaceae</taxon>
        <taxon>Planktothrix</taxon>
    </lineage>
</organism>
<gene>
    <name evidence="3" type="ORF">PL9631_910030</name>
</gene>
<dbReference type="CDD" id="cd00051">
    <property type="entry name" value="EFh"/>
    <property type="match status" value="1"/>
</dbReference>
<dbReference type="SMART" id="SM00054">
    <property type="entry name" value="EFh"/>
    <property type="match status" value="3"/>
</dbReference>
<feature type="domain" description="EF-hand" evidence="1">
    <location>
        <begin position="6"/>
        <end position="41"/>
    </location>
</feature>
<dbReference type="AlphaFoldDB" id="A0A0K0PEI9"/>
<dbReference type="EMBL" id="CZCS02000236">
    <property type="protein sequence ID" value="VXD25131.1"/>
    <property type="molecule type" value="Genomic_DNA"/>
</dbReference>
<dbReference type="PROSITE" id="PS00018">
    <property type="entry name" value="EF_HAND_1"/>
    <property type="match status" value="2"/>
</dbReference>
<protein>
    <submittedName>
        <fullName evidence="2">Calerythrin</fullName>
    </submittedName>
    <submittedName>
        <fullName evidence="3">Putative EF hand proteiin</fullName>
    </submittedName>
</protein>
<dbReference type="InterPro" id="IPR011992">
    <property type="entry name" value="EF-hand-dom_pair"/>
</dbReference>
<dbReference type="Pfam" id="PF13833">
    <property type="entry name" value="EF-hand_8"/>
    <property type="match status" value="1"/>
</dbReference>
<evidence type="ECO:0000313" key="3">
    <source>
        <dbReference type="EMBL" id="VXD25131.1"/>
    </source>
</evidence>
<evidence type="ECO:0000259" key="1">
    <source>
        <dbReference type="PROSITE" id="PS50222"/>
    </source>
</evidence>
<reference evidence="2" key="1">
    <citation type="submission" date="2015-05" db="EMBL/GenBank/DDBJ databases">
        <title>Metabolic and evolutionary origin of actin-binding polyketides from diverse organisms.</title>
        <authorList>
            <person name="Ueoka R."/>
            <person name="Uria A.R."/>
            <person name="Reiter S."/>
            <person name="Mori T."/>
            <person name="Karbaum P."/>
            <person name="Peters E.E."/>
            <person name="Helfrich E.J.N."/>
            <person name="Morinaka B.I."/>
            <person name="Gugger M."/>
            <person name="Takeyama H."/>
            <person name="Matsunaga S."/>
            <person name="Piel J."/>
        </authorList>
    </citation>
    <scope>NUCLEOTIDE SEQUENCE</scope>
</reference>
<dbReference type="OrthoDB" id="451568at2"/>
<proteinExistence type="predicted"/>
<evidence type="ECO:0000313" key="2">
    <source>
        <dbReference type="EMBL" id="AKQ22679.1"/>
    </source>
</evidence>
<dbReference type="Pfam" id="PF13202">
    <property type="entry name" value="EF-hand_5"/>
    <property type="match status" value="1"/>
</dbReference>
<dbReference type="InterPro" id="IPR002048">
    <property type="entry name" value="EF_hand_dom"/>
</dbReference>
<dbReference type="GO" id="GO:0005509">
    <property type="term" value="F:calcium ion binding"/>
    <property type="evidence" value="ECO:0007669"/>
    <property type="project" value="InterPro"/>
</dbReference>
<dbReference type="SUPFAM" id="SSF47473">
    <property type="entry name" value="EF-hand"/>
    <property type="match status" value="1"/>
</dbReference>
<dbReference type="RefSeq" id="WP_083622341.1">
    <property type="nucleotide sequence ID" value="NZ_LR735021.1"/>
</dbReference>
<evidence type="ECO:0000313" key="4">
    <source>
        <dbReference type="Proteomes" id="UP000182190"/>
    </source>
</evidence>
<accession>A0A0K0PEI9</accession>